<dbReference type="Proteomes" id="UP000749040">
    <property type="component" value="Unassembled WGS sequence"/>
</dbReference>
<accession>A0ABS2TPL0</accession>
<protein>
    <submittedName>
        <fullName evidence="1">Uncharacterized protein</fullName>
    </submittedName>
</protein>
<gene>
    <name evidence="1" type="ORF">ITX44_12045</name>
</gene>
<proteinExistence type="predicted"/>
<reference evidence="1 2" key="1">
    <citation type="submission" date="2021-01" db="EMBL/GenBank/DDBJ databases">
        <title>Streptomyces acididurans sp. nov., isolated from a peat swamp forest soil.</title>
        <authorList>
            <person name="Chantavorakit T."/>
            <person name="Duangmal K."/>
        </authorList>
    </citation>
    <scope>NUCLEOTIDE SEQUENCE [LARGE SCALE GENOMIC DNA]</scope>
    <source>
        <strain evidence="1 2">KK5PA1</strain>
    </source>
</reference>
<organism evidence="1 2">
    <name type="scientific">Actinacidiphila acididurans</name>
    <dbReference type="NCBI Taxonomy" id="2784346"/>
    <lineage>
        <taxon>Bacteria</taxon>
        <taxon>Bacillati</taxon>
        <taxon>Actinomycetota</taxon>
        <taxon>Actinomycetes</taxon>
        <taxon>Kitasatosporales</taxon>
        <taxon>Streptomycetaceae</taxon>
        <taxon>Actinacidiphila</taxon>
    </lineage>
</organism>
<sequence length="47" mass="5124">MNAGDTRRERRPLGSLEAEVPALLQSARRPATPGAVLDRLRRLLGDA</sequence>
<dbReference type="EMBL" id="JADKYB010000005">
    <property type="protein sequence ID" value="MBM9505264.1"/>
    <property type="molecule type" value="Genomic_DNA"/>
</dbReference>
<dbReference type="RefSeq" id="WP_205357107.1">
    <property type="nucleotide sequence ID" value="NZ_JADKYB010000005.1"/>
</dbReference>
<comment type="caution">
    <text evidence="1">The sequence shown here is derived from an EMBL/GenBank/DDBJ whole genome shotgun (WGS) entry which is preliminary data.</text>
</comment>
<evidence type="ECO:0000313" key="2">
    <source>
        <dbReference type="Proteomes" id="UP000749040"/>
    </source>
</evidence>
<evidence type="ECO:0000313" key="1">
    <source>
        <dbReference type="EMBL" id="MBM9505264.1"/>
    </source>
</evidence>
<keyword evidence="2" id="KW-1185">Reference proteome</keyword>
<name>A0ABS2TPL0_9ACTN</name>